<feature type="transmembrane region" description="Helical" evidence="1">
    <location>
        <begin position="20"/>
        <end position="37"/>
    </location>
</feature>
<evidence type="ECO:0000313" key="3">
    <source>
        <dbReference type="EMBL" id="VAW31696.1"/>
    </source>
</evidence>
<dbReference type="AlphaFoldDB" id="A0A3B0VHZ4"/>
<protein>
    <recommendedName>
        <fullName evidence="2">NERD domain-containing protein</fullName>
    </recommendedName>
</protein>
<accession>A0A3B0VHZ4</accession>
<name>A0A3B0VHZ4_9ZZZZ</name>
<gene>
    <name evidence="3" type="ORF">MNBD_CHLOROFLEXI01-3495</name>
</gene>
<keyword evidence="1" id="KW-1133">Transmembrane helix</keyword>
<sequence length="248" mass="27879">MVILRDEQRIERLKRISQILSFLGMGSLLAGLFLVFLPNTANLFSYQLAALFVGWMLSQIGIYLGQNYARKPRPDEVLDEVLRKVARNGRIYHYLLPAHHVLLIPTGIIVFVTKYQGGRISVDGDKWKQTGMGLRRLFGQERLGNPTREAALSVEAIASYLNKHAPSVEEVPIGALIVFTNKGNKELDLKKSGIPAMHYTKVKGYLRQQKRVKGMSEENFQAIKVAFDLKAAHLLDEDDVTAVVNTTM</sequence>
<dbReference type="InterPro" id="IPR011528">
    <property type="entry name" value="NERD"/>
</dbReference>
<dbReference type="Pfam" id="PF08378">
    <property type="entry name" value="NERD"/>
    <property type="match status" value="1"/>
</dbReference>
<organism evidence="3">
    <name type="scientific">hydrothermal vent metagenome</name>
    <dbReference type="NCBI Taxonomy" id="652676"/>
    <lineage>
        <taxon>unclassified sequences</taxon>
        <taxon>metagenomes</taxon>
        <taxon>ecological metagenomes</taxon>
    </lineage>
</organism>
<feature type="transmembrane region" description="Helical" evidence="1">
    <location>
        <begin position="43"/>
        <end position="64"/>
    </location>
</feature>
<proteinExistence type="predicted"/>
<evidence type="ECO:0000256" key="1">
    <source>
        <dbReference type="SAM" id="Phobius"/>
    </source>
</evidence>
<feature type="transmembrane region" description="Helical" evidence="1">
    <location>
        <begin position="91"/>
        <end position="112"/>
    </location>
</feature>
<keyword evidence="1" id="KW-0472">Membrane</keyword>
<evidence type="ECO:0000259" key="2">
    <source>
        <dbReference type="Pfam" id="PF08378"/>
    </source>
</evidence>
<feature type="domain" description="NERD" evidence="2">
    <location>
        <begin position="99"/>
        <end position="180"/>
    </location>
</feature>
<keyword evidence="1" id="KW-0812">Transmembrane</keyword>
<dbReference type="EMBL" id="UOEU01000273">
    <property type="protein sequence ID" value="VAW31696.1"/>
    <property type="molecule type" value="Genomic_DNA"/>
</dbReference>
<reference evidence="3" key="1">
    <citation type="submission" date="2018-06" db="EMBL/GenBank/DDBJ databases">
        <authorList>
            <person name="Zhirakovskaya E."/>
        </authorList>
    </citation>
    <scope>NUCLEOTIDE SEQUENCE</scope>
</reference>